<dbReference type="Pfam" id="PF19669">
    <property type="entry name" value="DUF6172"/>
    <property type="match status" value="1"/>
</dbReference>
<proteinExistence type="predicted"/>
<evidence type="ECO:0000313" key="1">
    <source>
        <dbReference type="EMBL" id="SFV64268.1"/>
    </source>
</evidence>
<sequence>MKKVFKIKQEKLKEDRAVDSIKNELRKYIKREKKKDLPNKKTMYWDFDCKFGKSAEFALDCDFDHIISELSNVVLAGWEECYIEIIAKAVNKPIKEEKIEE</sequence>
<accession>A0A1W1CEK5</accession>
<organism evidence="1">
    <name type="scientific">hydrothermal vent metagenome</name>
    <dbReference type="NCBI Taxonomy" id="652676"/>
    <lineage>
        <taxon>unclassified sequences</taxon>
        <taxon>metagenomes</taxon>
        <taxon>ecological metagenomes</taxon>
    </lineage>
</organism>
<dbReference type="AlphaFoldDB" id="A0A1W1CEK5"/>
<dbReference type="InterPro" id="IPR046170">
    <property type="entry name" value="DUF6172"/>
</dbReference>
<reference evidence="1" key="1">
    <citation type="submission" date="2016-10" db="EMBL/GenBank/DDBJ databases">
        <authorList>
            <person name="de Groot N.N."/>
        </authorList>
    </citation>
    <scope>NUCLEOTIDE SEQUENCE</scope>
</reference>
<name>A0A1W1CEK5_9ZZZZ</name>
<protein>
    <submittedName>
        <fullName evidence="1">Uncharacterized protein</fullName>
    </submittedName>
</protein>
<dbReference type="EMBL" id="FPHN01000166">
    <property type="protein sequence ID" value="SFV64268.1"/>
    <property type="molecule type" value="Genomic_DNA"/>
</dbReference>
<gene>
    <name evidence="1" type="ORF">MNB_SV-14-1521</name>
</gene>